<dbReference type="InterPro" id="IPR036922">
    <property type="entry name" value="Rieske_2Fe-2S_sf"/>
</dbReference>
<evidence type="ECO:0000256" key="1">
    <source>
        <dbReference type="ARBA" id="ARBA00022714"/>
    </source>
</evidence>
<dbReference type="GO" id="GO:0051537">
    <property type="term" value="F:2 iron, 2 sulfur cluster binding"/>
    <property type="evidence" value="ECO:0007669"/>
    <property type="project" value="UniProtKB-KW"/>
</dbReference>
<dbReference type="SUPFAM" id="SSF50022">
    <property type="entry name" value="ISP domain"/>
    <property type="match status" value="1"/>
</dbReference>
<dbReference type="RefSeq" id="WP_173764915.1">
    <property type="nucleotide sequence ID" value="NZ_CP048836.1"/>
</dbReference>
<keyword evidence="2" id="KW-0479">Metal-binding</keyword>
<dbReference type="GO" id="GO:0046872">
    <property type="term" value="F:metal ion binding"/>
    <property type="evidence" value="ECO:0007669"/>
    <property type="project" value="UniProtKB-KW"/>
</dbReference>
<dbReference type="PROSITE" id="PS51296">
    <property type="entry name" value="RIESKE"/>
    <property type="match status" value="1"/>
</dbReference>
<evidence type="ECO:0000256" key="3">
    <source>
        <dbReference type="ARBA" id="ARBA00023004"/>
    </source>
</evidence>
<evidence type="ECO:0000256" key="2">
    <source>
        <dbReference type="ARBA" id="ARBA00022723"/>
    </source>
</evidence>
<keyword evidence="1" id="KW-0001">2Fe-2S</keyword>
<dbReference type="InterPro" id="IPR017941">
    <property type="entry name" value="Rieske_2Fe-2S"/>
</dbReference>
<dbReference type="PANTHER" id="PTHR40261">
    <property type="match status" value="1"/>
</dbReference>
<gene>
    <name evidence="6" type="ORF">G3580_08905</name>
</gene>
<proteinExistence type="predicted"/>
<protein>
    <submittedName>
        <fullName evidence="6">Rieske 2Fe-2S domain-containing protein</fullName>
    </submittedName>
</protein>
<dbReference type="KEGG" id="azq:G3580_08905"/>
<accession>A0A6C1B2Z3</accession>
<evidence type="ECO:0000256" key="4">
    <source>
        <dbReference type="ARBA" id="ARBA00023014"/>
    </source>
</evidence>
<dbReference type="EMBL" id="CP048836">
    <property type="protein sequence ID" value="QID17753.1"/>
    <property type="molecule type" value="Genomic_DNA"/>
</dbReference>
<keyword evidence="4" id="KW-0411">Iron-sulfur</keyword>
<organism evidence="6 7">
    <name type="scientific">Nitrogeniibacter mangrovi</name>
    <dbReference type="NCBI Taxonomy" id="2016596"/>
    <lineage>
        <taxon>Bacteria</taxon>
        <taxon>Pseudomonadati</taxon>
        <taxon>Pseudomonadota</taxon>
        <taxon>Betaproteobacteria</taxon>
        <taxon>Rhodocyclales</taxon>
        <taxon>Zoogloeaceae</taxon>
        <taxon>Nitrogeniibacter</taxon>
    </lineage>
</organism>
<name>A0A6C1B2Z3_9RHOO</name>
<dbReference type="Pfam" id="PF00355">
    <property type="entry name" value="Rieske"/>
    <property type="match status" value="1"/>
</dbReference>
<reference evidence="6 7" key="1">
    <citation type="submission" date="2020-02" db="EMBL/GenBank/DDBJ databases">
        <title>Nitrogenibacter mangrovi gen. nov., sp. nov. isolated from mangrove sediment, a denitrifying betaproteobacterium.</title>
        <authorList>
            <person name="Liao H."/>
            <person name="Tian Y."/>
        </authorList>
    </citation>
    <scope>NUCLEOTIDE SEQUENCE [LARGE SCALE GENOMIC DNA]</scope>
    <source>
        <strain evidence="6 7">M9-3-2</strain>
    </source>
</reference>
<dbReference type="PANTHER" id="PTHR40261:SF1">
    <property type="entry name" value="RIESKE DOMAIN-CONTAINING PROTEIN"/>
    <property type="match status" value="1"/>
</dbReference>
<keyword evidence="7" id="KW-1185">Reference proteome</keyword>
<sequence length="116" mass="13060">MARTERLICASEALTDGDAGVRFQLERHGQTVPAFAVRFDGRAYAYVNACAHVPVELDWMEGDFFDSDRRYLICATHGARYEPETGYCVMGPCRGARLQPLTIVERDGQVWLVEES</sequence>
<evidence type="ECO:0000313" key="6">
    <source>
        <dbReference type="EMBL" id="QID17753.1"/>
    </source>
</evidence>
<feature type="domain" description="Rieske" evidence="5">
    <location>
        <begin position="6"/>
        <end position="112"/>
    </location>
</feature>
<dbReference type="Proteomes" id="UP000501991">
    <property type="component" value="Chromosome"/>
</dbReference>
<evidence type="ECO:0000259" key="5">
    <source>
        <dbReference type="PROSITE" id="PS51296"/>
    </source>
</evidence>
<dbReference type="AlphaFoldDB" id="A0A6C1B2Z3"/>
<keyword evidence="3" id="KW-0408">Iron</keyword>
<dbReference type="Gene3D" id="2.102.10.10">
    <property type="entry name" value="Rieske [2Fe-2S] iron-sulphur domain"/>
    <property type="match status" value="1"/>
</dbReference>
<dbReference type="CDD" id="cd03467">
    <property type="entry name" value="Rieske"/>
    <property type="match status" value="1"/>
</dbReference>
<evidence type="ECO:0000313" key="7">
    <source>
        <dbReference type="Proteomes" id="UP000501991"/>
    </source>
</evidence>